<dbReference type="RefSeq" id="XP_056751937.1">
    <property type="nucleotide sequence ID" value="XM_056899861.1"/>
</dbReference>
<dbReference type="EMBL" id="JAQJAE010000004">
    <property type="protein sequence ID" value="KAJ5598723.1"/>
    <property type="molecule type" value="Genomic_DNA"/>
</dbReference>
<evidence type="ECO:0000256" key="1">
    <source>
        <dbReference type="ARBA" id="ARBA00023242"/>
    </source>
</evidence>
<keyword evidence="1" id="KW-0539">Nucleus</keyword>
<reference evidence="4" key="1">
    <citation type="journal article" date="2023" name="IMA Fungus">
        <title>Comparative genomic study of the Penicillium genus elucidates a diverse pangenome and 15 lateral gene transfer events.</title>
        <authorList>
            <person name="Petersen C."/>
            <person name="Sorensen T."/>
            <person name="Nielsen M.R."/>
            <person name="Sondergaard T.E."/>
            <person name="Sorensen J.L."/>
            <person name="Fitzpatrick D.A."/>
            <person name="Frisvad J.C."/>
            <person name="Nielsen K.L."/>
        </authorList>
    </citation>
    <scope>NUCLEOTIDE SEQUENCE</scope>
    <source>
        <strain evidence="4">IBT 12815</strain>
    </source>
</reference>
<accession>A0AAD6E294</accession>
<protein>
    <recommendedName>
        <fullName evidence="3">Xylanolytic transcriptional activator regulatory domain-containing protein</fullName>
    </recommendedName>
</protein>
<dbReference type="PANTHER" id="PTHR46910:SF25">
    <property type="entry name" value="ABC-TRANSPORTER-REGULATING TRANSCRIPTION FACTOR"/>
    <property type="match status" value="1"/>
</dbReference>
<dbReference type="Pfam" id="PF04082">
    <property type="entry name" value="Fungal_trans"/>
    <property type="match status" value="1"/>
</dbReference>
<dbReference type="InterPro" id="IPR050987">
    <property type="entry name" value="AtrR-like"/>
</dbReference>
<name>A0AAD6E294_9EURO</name>
<feature type="domain" description="Xylanolytic transcriptional activator regulatory" evidence="3">
    <location>
        <begin position="229"/>
        <end position="302"/>
    </location>
</feature>
<organism evidence="4 5">
    <name type="scientific">Penicillium hordei</name>
    <dbReference type="NCBI Taxonomy" id="40994"/>
    <lineage>
        <taxon>Eukaryota</taxon>
        <taxon>Fungi</taxon>
        <taxon>Dikarya</taxon>
        <taxon>Ascomycota</taxon>
        <taxon>Pezizomycotina</taxon>
        <taxon>Eurotiomycetes</taxon>
        <taxon>Eurotiomycetidae</taxon>
        <taxon>Eurotiales</taxon>
        <taxon>Aspergillaceae</taxon>
        <taxon>Penicillium</taxon>
    </lineage>
</organism>
<dbReference type="CDD" id="cd12148">
    <property type="entry name" value="fungal_TF_MHR"/>
    <property type="match status" value="1"/>
</dbReference>
<evidence type="ECO:0000313" key="4">
    <source>
        <dbReference type="EMBL" id="KAJ5598723.1"/>
    </source>
</evidence>
<dbReference type="GO" id="GO:0008270">
    <property type="term" value="F:zinc ion binding"/>
    <property type="evidence" value="ECO:0007669"/>
    <property type="project" value="InterPro"/>
</dbReference>
<gene>
    <name evidence="4" type="ORF">N7537_008807</name>
</gene>
<keyword evidence="5" id="KW-1185">Reference proteome</keyword>
<dbReference type="AlphaFoldDB" id="A0AAD6E294"/>
<dbReference type="GO" id="GO:0003677">
    <property type="term" value="F:DNA binding"/>
    <property type="evidence" value="ECO:0007669"/>
    <property type="project" value="InterPro"/>
</dbReference>
<reference evidence="4" key="2">
    <citation type="submission" date="2023-01" db="EMBL/GenBank/DDBJ databases">
        <authorList>
            <person name="Petersen C."/>
        </authorList>
    </citation>
    <scope>NUCLEOTIDE SEQUENCE</scope>
    <source>
        <strain evidence="4">IBT 12815</strain>
    </source>
</reference>
<dbReference type="Proteomes" id="UP001213799">
    <property type="component" value="Unassembled WGS sequence"/>
</dbReference>
<proteinExistence type="predicted"/>
<evidence type="ECO:0000313" key="5">
    <source>
        <dbReference type="Proteomes" id="UP001213799"/>
    </source>
</evidence>
<evidence type="ECO:0000259" key="3">
    <source>
        <dbReference type="SMART" id="SM00906"/>
    </source>
</evidence>
<dbReference type="InterPro" id="IPR007219">
    <property type="entry name" value="XnlR_reg_dom"/>
</dbReference>
<dbReference type="SMART" id="SM00906">
    <property type="entry name" value="Fungal_trans"/>
    <property type="match status" value="1"/>
</dbReference>
<dbReference type="GO" id="GO:0006351">
    <property type="term" value="P:DNA-templated transcription"/>
    <property type="evidence" value="ECO:0007669"/>
    <property type="project" value="InterPro"/>
</dbReference>
<feature type="region of interest" description="Disordered" evidence="2">
    <location>
        <begin position="33"/>
        <end position="72"/>
    </location>
</feature>
<dbReference type="GeneID" id="81590103"/>
<dbReference type="GO" id="GO:0003700">
    <property type="term" value="F:DNA-binding transcription factor activity"/>
    <property type="evidence" value="ECO:0007669"/>
    <property type="project" value="InterPro"/>
</dbReference>
<dbReference type="PANTHER" id="PTHR46910">
    <property type="entry name" value="TRANSCRIPTION FACTOR PDR1"/>
    <property type="match status" value="1"/>
</dbReference>
<evidence type="ECO:0000256" key="2">
    <source>
        <dbReference type="SAM" id="MobiDB-lite"/>
    </source>
</evidence>
<comment type="caution">
    <text evidence="4">The sequence shown here is derived from an EMBL/GenBank/DDBJ whole genome shotgun (WGS) entry which is preliminary data.</text>
</comment>
<sequence>MSKTWRKRSQDWKPPFFAPGSYKIKMATKALGPTSTFGSSDVRPLEHTVRRSTTPLPPTGEPSIGANSQASTAPRGSFFEFLPDENIVRRQRAQLRRGPFICAIFTDLPPKVHLQSLFEVSYNEINCQWPLFNPSNLVTLLDEQYASDASSLDKNIARWGFLNTAVAIAIQSRAAEDSYSEMIDLSWHFFKNSFGVLPAIVSRGTDILALEAVLAMALFMQGSSDSRTTSLLISEAAKLSLTLGFHRSSFYTNMNPNTAERHKRAFWITYILDKDMSIKTGMPSTYNDDDISLGYTTSDSLGCPGKVVVSEVCVEATIFRLRAQLAVIESKIQNQLYSEKSTKCSATQLLQVVVELEYRLEDWKAHVPLNIQPGNIDWSTVIPPREPIILLHLVYYRAMSAVHSFAAHLMPTNDLDCLSQSISSEIIHTSMAQESVRLLQFLPPQAPGCLWQILFYPLSACIALVATLLRHPTDVRVRSHLRHIGDFVKFLTNAQKRGGLDVAHMLHLCTELEKLAVDTVITETNVPRSAELSGSGCPTSLHAKAQRLASQPALYGNHMHLAQGLMGNMPTLQALAANVFFDILPVEPKPSTCTGVLGPALLNPETYQFVFTEVFHETCGTQSRFTFGW</sequence>